<proteinExistence type="predicted"/>
<dbReference type="SUPFAM" id="SSF50118">
    <property type="entry name" value="Cell growth inhibitor/plasmid maintenance toxic component"/>
    <property type="match status" value="1"/>
</dbReference>
<keyword evidence="2" id="KW-0677">Repeat</keyword>
<keyword evidence="5" id="KW-1185">Reference proteome</keyword>
<evidence type="ECO:0000313" key="4">
    <source>
        <dbReference type="EMBL" id="CAG8539883.1"/>
    </source>
</evidence>
<dbReference type="GO" id="GO:0003677">
    <property type="term" value="F:DNA binding"/>
    <property type="evidence" value="ECO:0007669"/>
    <property type="project" value="InterPro"/>
</dbReference>
<accession>A0A9N9AP41</accession>
<protein>
    <submittedName>
        <fullName evidence="4">143_t:CDS:1</fullName>
    </submittedName>
</protein>
<feature type="transmembrane region" description="Helical" evidence="3">
    <location>
        <begin position="345"/>
        <end position="364"/>
    </location>
</feature>
<dbReference type="GO" id="GO:0016075">
    <property type="term" value="P:rRNA catabolic process"/>
    <property type="evidence" value="ECO:0007669"/>
    <property type="project" value="TreeGrafter"/>
</dbReference>
<dbReference type="InterPro" id="IPR003477">
    <property type="entry name" value="PemK-like"/>
</dbReference>
<sequence>MVGIKIRPHSEKKIAAKRGEVYLIRFDPLIKGKFKKIVKNTEIKDPHPAVVISNDIQNQKSSRITVVPLTHTLKPFYEGWEVYSNFNNEKGKIMCDQVKNIDKQRIIKHLGTLDPKTLREVERKILDGLELINSLANEQLIMELHFGWDWRNVAVKNLKSTIYMTNQAQEHINQLTNQKRIRYLDISNRDLAGEANLKEFTALTSLNSYNNKFENLDFLNTLPNKDKLQRINFFGNQIKEIDLAWLLNTFPKLEYLNCENNPLSAKNLDNLTSKQFGKLVQGIKDKKIRINSFKGTILMDLLEYAQKLVNKGNNNQQQNAQYLQTLIQQGSSPVKSDNKQPGNNTLLLVGLIVFSILAVAIVGLELVEFPSSELVGWE</sequence>
<dbReference type="InterPro" id="IPR011067">
    <property type="entry name" value="Plasmid_toxin/cell-grow_inhib"/>
</dbReference>
<dbReference type="Pfam" id="PF12799">
    <property type="entry name" value="LRR_4"/>
    <property type="match status" value="1"/>
</dbReference>
<dbReference type="InterPro" id="IPR032675">
    <property type="entry name" value="LRR_dom_sf"/>
</dbReference>
<dbReference type="Proteomes" id="UP000789508">
    <property type="component" value="Unassembled WGS sequence"/>
</dbReference>
<reference evidence="4" key="1">
    <citation type="submission" date="2021-06" db="EMBL/GenBank/DDBJ databases">
        <authorList>
            <person name="Kallberg Y."/>
            <person name="Tangrot J."/>
            <person name="Rosling A."/>
        </authorList>
    </citation>
    <scope>NUCLEOTIDE SEQUENCE</scope>
    <source>
        <strain evidence="4">FL130A</strain>
    </source>
</reference>
<dbReference type="SUPFAM" id="SSF52058">
    <property type="entry name" value="L domain-like"/>
    <property type="match status" value="1"/>
</dbReference>
<dbReference type="OrthoDB" id="2441465at2759"/>
<dbReference type="EMBL" id="CAJVPS010001483">
    <property type="protein sequence ID" value="CAG8539883.1"/>
    <property type="molecule type" value="Genomic_DNA"/>
</dbReference>
<dbReference type="InterPro" id="IPR025875">
    <property type="entry name" value="Leu-rich_rpt_4"/>
</dbReference>
<comment type="caution">
    <text evidence="4">The sequence shown here is derived from an EMBL/GenBank/DDBJ whole genome shotgun (WGS) entry which is preliminary data.</text>
</comment>
<name>A0A9N9AP41_9GLOM</name>
<dbReference type="GO" id="GO:0006402">
    <property type="term" value="P:mRNA catabolic process"/>
    <property type="evidence" value="ECO:0007669"/>
    <property type="project" value="TreeGrafter"/>
</dbReference>
<gene>
    <name evidence="4" type="ORF">ALEPTO_LOCUS5356</name>
</gene>
<keyword evidence="3" id="KW-0812">Transmembrane</keyword>
<feature type="non-terminal residue" evidence="4">
    <location>
        <position position="378"/>
    </location>
</feature>
<keyword evidence="1" id="KW-0433">Leucine-rich repeat</keyword>
<dbReference type="Pfam" id="PF02452">
    <property type="entry name" value="PemK_toxin"/>
    <property type="match status" value="1"/>
</dbReference>
<evidence type="ECO:0000256" key="1">
    <source>
        <dbReference type="ARBA" id="ARBA00022614"/>
    </source>
</evidence>
<dbReference type="Gene3D" id="3.80.10.10">
    <property type="entry name" value="Ribonuclease Inhibitor"/>
    <property type="match status" value="1"/>
</dbReference>
<keyword evidence="3" id="KW-1133">Transmembrane helix</keyword>
<dbReference type="GO" id="GO:0004521">
    <property type="term" value="F:RNA endonuclease activity"/>
    <property type="evidence" value="ECO:0007669"/>
    <property type="project" value="TreeGrafter"/>
</dbReference>
<evidence type="ECO:0000313" key="5">
    <source>
        <dbReference type="Proteomes" id="UP000789508"/>
    </source>
</evidence>
<dbReference type="Gene3D" id="2.30.30.110">
    <property type="match status" value="1"/>
</dbReference>
<keyword evidence="3" id="KW-0472">Membrane</keyword>
<dbReference type="PANTHER" id="PTHR33988">
    <property type="entry name" value="ENDORIBONUCLEASE MAZF-RELATED"/>
    <property type="match status" value="1"/>
</dbReference>
<evidence type="ECO:0000256" key="2">
    <source>
        <dbReference type="ARBA" id="ARBA00022737"/>
    </source>
</evidence>
<organism evidence="4 5">
    <name type="scientific">Ambispora leptoticha</name>
    <dbReference type="NCBI Taxonomy" id="144679"/>
    <lineage>
        <taxon>Eukaryota</taxon>
        <taxon>Fungi</taxon>
        <taxon>Fungi incertae sedis</taxon>
        <taxon>Mucoromycota</taxon>
        <taxon>Glomeromycotina</taxon>
        <taxon>Glomeromycetes</taxon>
        <taxon>Archaeosporales</taxon>
        <taxon>Ambisporaceae</taxon>
        <taxon>Ambispora</taxon>
    </lineage>
</organism>
<evidence type="ECO:0000256" key="3">
    <source>
        <dbReference type="SAM" id="Phobius"/>
    </source>
</evidence>
<dbReference type="AlphaFoldDB" id="A0A9N9AP41"/>